<reference evidence="1 2" key="1">
    <citation type="submission" date="2023-11" db="EMBL/GenBank/DDBJ databases">
        <title>First isolation, identification, and characterization of non-pathogenic Epilithonimonas ginsengisoli isolated from diseased farmed rainbow trout (Oncorhynchus mykiss) in Chile.</title>
        <authorList>
            <person name="Miranda C.D."/>
            <person name="Irgang R."/>
            <person name="Concha C."/>
            <person name="Rojas R."/>
            <person name="Avendano R."/>
        </authorList>
    </citation>
    <scope>NUCLEOTIDE SEQUENCE [LARGE SCALE GENOMIC DNA]</scope>
    <source>
        <strain evidence="1 2">FP99</strain>
    </source>
</reference>
<proteinExistence type="predicted"/>
<protein>
    <submittedName>
        <fullName evidence="1">Uncharacterized protein</fullName>
    </submittedName>
</protein>
<gene>
    <name evidence="1" type="ORF">NG800_004900</name>
</gene>
<dbReference type="Proteomes" id="UP001204439">
    <property type="component" value="Unassembled WGS sequence"/>
</dbReference>
<dbReference type="EMBL" id="JAMXLT020000006">
    <property type="protein sequence ID" value="MDW8548238.1"/>
    <property type="molecule type" value="Genomic_DNA"/>
</dbReference>
<dbReference type="RefSeq" id="WP_063969577.1">
    <property type="nucleotide sequence ID" value="NZ_JAMXLT020000006.1"/>
</dbReference>
<evidence type="ECO:0000313" key="1">
    <source>
        <dbReference type="EMBL" id="MDW8548238.1"/>
    </source>
</evidence>
<accession>A0ABU4JF91</accession>
<evidence type="ECO:0000313" key="2">
    <source>
        <dbReference type="Proteomes" id="UP001204439"/>
    </source>
</evidence>
<name>A0ABU4JF91_9FLAO</name>
<organism evidence="1 2">
    <name type="scientific">Epilithonimonas ginsengisoli</name>
    <dbReference type="NCBI Taxonomy" id="1245592"/>
    <lineage>
        <taxon>Bacteria</taxon>
        <taxon>Pseudomonadati</taxon>
        <taxon>Bacteroidota</taxon>
        <taxon>Flavobacteriia</taxon>
        <taxon>Flavobacteriales</taxon>
        <taxon>Weeksellaceae</taxon>
        <taxon>Chryseobacterium group</taxon>
        <taxon>Epilithonimonas</taxon>
    </lineage>
</organism>
<comment type="caution">
    <text evidence="1">The sequence shown here is derived from an EMBL/GenBank/DDBJ whole genome shotgun (WGS) entry which is preliminary data.</text>
</comment>
<keyword evidence="2" id="KW-1185">Reference proteome</keyword>
<sequence length="104" mass="11304">MALTRTTQQEETLIVEMNFEETFATIKNAYSTVGKIQSFQEKFGRLTGSIGSGVLNMNKADVTINIKKIGDSTSEIKIIASAQEGLISQNTCGKAITRTLDAIE</sequence>